<sequence>MKGSRHNNYSKIRSISQLRAERIKIGKEIEIKEMQMEIEYSGFKESISITRFLTLMVTRITMIIPFIRTAKNIYEFIAKQFRQKDSANEAGPAEQTHGIPVDDEIPAQGEEPEKNV</sequence>
<accession>A0A644XFY7</accession>
<dbReference type="AlphaFoldDB" id="A0A644XFY7"/>
<proteinExistence type="predicted"/>
<organism evidence="2">
    <name type="scientific">bioreactor metagenome</name>
    <dbReference type="NCBI Taxonomy" id="1076179"/>
    <lineage>
        <taxon>unclassified sequences</taxon>
        <taxon>metagenomes</taxon>
        <taxon>ecological metagenomes</taxon>
    </lineage>
</organism>
<comment type="caution">
    <text evidence="2">The sequence shown here is derived from an EMBL/GenBank/DDBJ whole genome shotgun (WGS) entry which is preliminary data.</text>
</comment>
<protein>
    <submittedName>
        <fullName evidence="2">Uncharacterized protein</fullName>
    </submittedName>
</protein>
<reference evidence="2" key="1">
    <citation type="submission" date="2019-08" db="EMBL/GenBank/DDBJ databases">
        <authorList>
            <person name="Kucharzyk K."/>
            <person name="Murdoch R.W."/>
            <person name="Higgins S."/>
            <person name="Loffler F."/>
        </authorList>
    </citation>
    <scope>NUCLEOTIDE SEQUENCE</scope>
</reference>
<evidence type="ECO:0000256" key="1">
    <source>
        <dbReference type="SAM" id="MobiDB-lite"/>
    </source>
</evidence>
<gene>
    <name evidence="2" type="ORF">SDC9_61171</name>
</gene>
<evidence type="ECO:0000313" key="2">
    <source>
        <dbReference type="EMBL" id="MPM14807.1"/>
    </source>
</evidence>
<feature type="region of interest" description="Disordered" evidence="1">
    <location>
        <begin position="85"/>
        <end position="116"/>
    </location>
</feature>
<dbReference type="EMBL" id="VSSQ01002340">
    <property type="protein sequence ID" value="MPM14807.1"/>
    <property type="molecule type" value="Genomic_DNA"/>
</dbReference>
<name>A0A644XFY7_9ZZZZ</name>